<accession>A0A8B6X830</accession>
<evidence type="ECO:0000313" key="2">
    <source>
        <dbReference type="Proteomes" id="UP000675920"/>
    </source>
</evidence>
<dbReference type="RefSeq" id="WP_034411814.1">
    <property type="nucleotide sequence ID" value="NZ_AXWS01000014.1"/>
</dbReference>
<organism evidence="2 3">
    <name type="scientific">Derxia gummosa DSM 723</name>
    <dbReference type="NCBI Taxonomy" id="1121388"/>
    <lineage>
        <taxon>Bacteria</taxon>
        <taxon>Pseudomonadati</taxon>
        <taxon>Pseudomonadota</taxon>
        <taxon>Betaproteobacteria</taxon>
        <taxon>Burkholderiales</taxon>
        <taxon>Alcaligenaceae</taxon>
        <taxon>Derxia</taxon>
    </lineage>
</organism>
<sequence>MNTRNRAIHATALAFGLALSLAGAARAADADDKKHSHLHECNRNADEKKLTGDARKDYVKQCVVTLAKDAKTIEDKKEDAGKK</sequence>
<keyword evidence="1" id="KW-0732">Signal</keyword>
<reference evidence="3" key="1">
    <citation type="journal article" date="1990" name="J. Bacteriol.">
        <title>Identification of phosphate starvation-inducible genes in Escherichia coli K-12 by DNA sequence analysis of psi::lacZ(Mu d1) transcriptional fusions.</title>
        <authorList>
            <person name="Metcalf W.W."/>
            <person name="Steed P.M."/>
            <person name="Wanner B.L."/>
        </authorList>
    </citation>
    <scope>NUCLEOTIDE SEQUENCE</scope>
</reference>
<dbReference type="AlphaFoldDB" id="A0A8B6X830"/>
<proteinExistence type="predicted"/>
<dbReference type="Pfam" id="PF07769">
    <property type="entry name" value="PsiF_repeat"/>
    <property type="match status" value="1"/>
</dbReference>
<dbReference type="Proteomes" id="UP000675920">
    <property type="component" value="Unplaced"/>
</dbReference>
<dbReference type="InterPro" id="IPR011690">
    <property type="entry name" value="P_starv_induced_PsiF"/>
</dbReference>
<evidence type="ECO:0000313" key="3">
    <source>
        <dbReference type="RefSeq" id="WP_034411814.1"/>
    </source>
</evidence>
<name>A0A8B6X830_9BURK</name>
<keyword evidence="2" id="KW-1185">Reference proteome</keyword>
<protein>
    <submittedName>
        <fullName evidence="3">PsiF family protein</fullName>
    </submittedName>
</protein>
<evidence type="ECO:0000256" key="1">
    <source>
        <dbReference type="SAM" id="SignalP"/>
    </source>
</evidence>
<feature type="signal peptide" evidence="1">
    <location>
        <begin position="1"/>
        <end position="27"/>
    </location>
</feature>
<feature type="chain" id="PRO_5034373548" evidence="1">
    <location>
        <begin position="28"/>
        <end position="83"/>
    </location>
</feature>
<reference evidence="3" key="2">
    <citation type="submission" date="2025-08" db="UniProtKB">
        <authorList>
            <consortium name="RefSeq"/>
        </authorList>
    </citation>
    <scope>IDENTIFICATION</scope>
</reference>